<reference evidence="3" key="1">
    <citation type="journal article" date="2019" name="Toxins">
        <title>Detection of Abrin-Like and Prepropulchellin-Like Toxin Genes and Transcripts Using Whole Genome Sequencing and Full-Length Transcript Sequencing of Abrus precatorius.</title>
        <authorList>
            <person name="Hovde B.T."/>
            <person name="Daligault H.E."/>
            <person name="Hanschen E.R."/>
            <person name="Kunde Y.A."/>
            <person name="Johnson M.B."/>
            <person name="Starkenburg S.R."/>
            <person name="Johnson S.L."/>
        </authorList>
    </citation>
    <scope>NUCLEOTIDE SEQUENCE [LARGE SCALE GENOMIC DNA]</scope>
</reference>
<gene>
    <name evidence="4 5" type="primary">LOC113858259</name>
</gene>
<dbReference type="RefSeq" id="XP_027346605.1">
    <property type="nucleotide sequence ID" value="XM_027490804.1"/>
</dbReference>
<evidence type="ECO:0000256" key="2">
    <source>
        <dbReference type="SAM" id="MobiDB-lite"/>
    </source>
</evidence>
<evidence type="ECO:0000313" key="3">
    <source>
        <dbReference type="Proteomes" id="UP000694853"/>
    </source>
</evidence>
<dbReference type="InterPro" id="IPR040225">
    <property type="entry name" value="GIL1-like"/>
</dbReference>
<dbReference type="GO" id="GO:0009639">
    <property type="term" value="P:response to red or far red light"/>
    <property type="evidence" value="ECO:0007669"/>
    <property type="project" value="InterPro"/>
</dbReference>
<dbReference type="GeneID" id="113858259"/>
<organism evidence="3 5">
    <name type="scientific">Abrus precatorius</name>
    <name type="common">Indian licorice</name>
    <name type="synonym">Glycine abrus</name>
    <dbReference type="NCBI Taxonomy" id="3816"/>
    <lineage>
        <taxon>Eukaryota</taxon>
        <taxon>Viridiplantae</taxon>
        <taxon>Streptophyta</taxon>
        <taxon>Embryophyta</taxon>
        <taxon>Tracheophyta</taxon>
        <taxon>Spermatophyta</taxon>
        <taxon>Magnoliopsida</taxon>
        <taxon>eudicotyledons</taxon>
        <taxon>Gunneridae</taxon>
        <taxon>Pentapetalae</taxon>
        <taxon>rosids</taxon>
        <taxon>fabids</taxon>
        <taxon>Fabales</taxon>
        <taxon>Fabaceae</taxon>
        <taxon>Papilionoideae</taxon>
        <taxon>50 kb inversion clade</taxon>
        <taxon>NPAAA clade</taxon>
        <taxon>indigoferoid/millettioid clade</taxon>
        <taxon>Abreae</taxon>
        <taxon>Abrus</taxon>
    </lineage>
</organism>
<evidence type="ECO:0000313" key="5">
    <source>
        <dbReference type="RefSeq" id="XP_027346605.1"/>
    </source>
</evidence>
<sequence>MAADEDTSALKSQISQAQETWRQEMERSQSQVDVLQARVMEVKACIEGSEEDAKRELEVLWRRVKTASTLLSYLKSKARIMAVPHLAHTSCGIKKLDGIGMVDKDGIPLSGWSRNVDLSSFDGLDEESWIGINHQHGSLDEQDAVYIGELLKSVQMVTDVMEALVKRVLLAESETTIEKEKVSLGKEEIMRKSAQLESMSIKLEEMERFAMGTNGILNDMRQRVADLVEETTRQRQRAAENEEELSRVKREFESLKSYVSSLITVRETLLSSEKQFQTIERLFERLVGKTTQLEGEKMQKEAEVQKLMEENVRLSALLDKKEAQLLALNEQCKMMALSASNM</sequence>
<protein>
    <submittedName>
        <fullName evidence="4 5">Uncharacterized protein LOC113858259 isoform X2</fullName>
    </submittedName>
</protein>
<keyword evidence="3" id="KW-1185">Reference proteome</keyword>
<evidence type="ECO:0000256" key="1">
    <source>
        <dbReference type="SAM" id="Coils"/>
    </source>
</evidence>
<feature type="coiled-coil region" evidence="1">
    <location>
        <begin position="217"/>
        <end position="258"/>
    </location>
</feature>
<reference evidence="4 5" key="2">
    <citation type="submission" date="2025-04" db="UniProtKB">
        <authorList>
            <consortium name="RefSeq"/>
        </authorList>
    </citation>
    <scope>IDENTIFICATION</scope>
    <source>
        <tissue evidence="4 5">Young leaves</tissue>
    </source>
</reference>
<dbReference type="AlphaFoldDB" id="A0A8B8KRY1"/>
<feature type="compositionally biased region" description="Polar residues" evidence="2">
    <location>
        <begin position="9"/>
        <end position="20"/>
    </location>
</feature>
<dbReference type="Proteomes" id="UP000694853">
    <property type="component" value="Unplaced"/>
</dbReference>
<dbReference type="GO" id="GO:0009959">
    <property type="term" value="P:negative gravitropism"/>
    <property type="evidence" value="ECO:0007669"/>
    <property type="project" value="InterPro"/>
</dbReference>
<feature type="region of interest" description="Disordered" evidence="2">
    <location>
        <begin position="1"/>
        <end position="27"/>
    </location>
</feature>
<feature type="coiled-coil region" evidence="1">
    <location>
        <begin position="290"/>
        <end position="331"/>
    </location>
</feature>
<dbReference type="RefSeq" id="XP_027346604.1">
    <property type="nucleotide sequence ID" value="XM_027490803.1"/>
</dbReference>
<accession>A0A8B8KRY1</accession>
<keyword evidence="1" id="KW-0175">Coiled coil</keyword>
<proteinExistence type="predicted"/>
<name>A0A8B8KRY1_ABRPR</name>
<dbReference type="PANTHER" id="PTHR31161">
    <property type="entry name" value="PROTEIN GRAVITROPIC IN THE LIGHT 1"/>
    <property type="match status" value="1"/>
</dbReference>
<evidence type="ECO:0000313" key="4">
    <source>
        <dbReference type="RefSeq" id="XP_027346604.1"/>
    </source>
</evidence>